<protein>
    <submittedName>
        <fullName evidence="1">Uncharacterized protein</fullName>
    </submittedName>
</protein>
<evidence type="ECO:0000313" key="2">
    <source>
        <dbReference type="Proteomes" id="UP001186974"/>
    </source>
</evidence>
<evidence type="ECO:0000313" key="1">
    <source>
        <dbReference type="EMBL" id="KAK3082087.1"/>
    </source>
</evidence>
<sequence length="352" mass="36972">MHSATALLLLVAGSNAYVSQSKAHYPQERALPNQLSWFRDSLDKPLPHSFANSRAHNTASNPLWNILPARQLVTVTDLAVVYQTVTAAAASTTQATESADTTSSSRRGGFRWWNEPEDQSETSSVEPTQTSTSATTTSTPKTTSTPEATTSSQAPTTTSTPAPEPTTTSSKTPTSTAAAPSATATGSSPSNGGKVMIDVINYWRAISNSGDLKWSTQLQANAQKTGDDGDGHIQKHELNAGTYGQVITPGQQTFIAGADGKGDSPFEMSYLAWLCEAPSNPGTNTTAGYGISGTVNQCQVVADNLHITMSGTGHADILKDSDYKTIGCAFSKDASAAADSPWQGLWVCDLGF</sequence>
<proteinExistence type="predicted"/>
<reference evidence="1" key="1">
    <citation type="submission" date="2024-09" db="EMBL/GenBank/DDBJ databases">
        <title>Black Yeasts Isolated from many extreme environments.</title>
        <authorList>
            <person name="Coleine C."/>
            <person name="Stajich J.E."/>
            <person name="Selbmann L."/>
        </authorList>
    </citation>
    <scope>NUCLEOTIDE SEQUENCE</scope>
    <source>
        <strain evidence="1">CCFEE 5737</strain>
    </source>
</reference>
<dbReference type="Proteomes" id="UP001186974">
    <property type="component" value="Unassembled WGS sequence"/>
</dbReference>
<keyword evidence="2" id="KW-1185">Reference proteome</keyword>
<dbReference type="EMBL" id="JAWDJW010000012">
    <property type="protein sequence ID" value="KAK3082087.1"/>
    <property type="molecule type" value="Genomic_DNA"/>
</dbReference>
<comment type="caution">
    <text evidence="1">The sequence shown here is derived from an EMBL/GenBank/DDBJ whole genome shotgun (WGS) entry which is preliminary data.</text>
</comment>
<gene>
    <name evidence="1" type="ORF">LTS18_005073</name>
</gene>
<accession>A0ACC3DYZ7</accession>
<name>A0ACC3DYZ7_9PEZI</name>
<organism evidence="1 2">
    <name type="scientific">Coniosporium uncinatum</name>
    <dbReference type="NCBI Taxonomy" id="93489"/>
    <lineage>
        <taxon>Eukaryota</taxon>
        <taxon>Fungi</taxon>
        <taxon>Dikarya</taxon>
        <taxon>Ascomycota</taxon>
        <taxon>Pezizomycotina</taxon>
        <taxon>Dothideomycetes</taxon>
        <taxon>Dothideomycetes incertae sedis</taxon>
        <taxon>Coniosporium</taxon>
    </lineage>
</organism>